<feature type="region of interest" description="Disordered" evidence="1">
    <location>
        <begin position="1"/>
        <end position="28"/>
    </location>
</feature>
<gene>
    <name evidence="2" type="ORF">BYL167_LOCUS53776</name>
</gene>
<dbReference type="Proteomes" id="UP000681967">
    <property type="component" value="Unassembled WGS sequence"/>
</dbReference>
<feature type="non-terminal residue" evidence="2">
    <location>
        <position position="28"/>
    </location>
</feature>
<evidence type="ECO:0000313" key="2">
    <source>
        <dbReference type="EMBL" id="CAF4944612.1"/>
    </source>
</evidence>
<dbReference type="AlphaFoldDB" id="A0A8S3D376"/>
<name>A0A8S3D376_9BILA</name>
<dbReference type="EMBL" id="CAJOBH010183147">
    <property type="protein sequence ID" value="CAF4944612.1"/>
    <property type="molecule type" value="Genomic_DNA"/>
</dbReference>
<sequence>MNDDSSLGVSSDSQNLNNVIVEPDCAAE</sequence>
<feature type="compositionally biased region" description="Polar residues" evidence="1">
    <location>
        <begin position="1"/>
        <end position="18"/>
    </location>
</feature>
<protein>
    <submittedName>
        <fullName evidence="2">Uncharacterized protein</fullName>
    </submittedName>
</protein>
<accession>A0A8S3D376</accession>
<evidence type="ECO:0000313" key="3">
    <source>
        <dbReference type="Proteomes" id="UP000681967"/>
    </source>
</evidence>
<organism evidence="2 3">
    <name type="scientific">Rotaria magnacalcarata</name>
    <dbReference type="NCBI Taxonomy" id="392030"/>
    <lineage>
        <taxon>Eukaryota</taxon>
        <taxon>Metazoa</taxon>
        <taxon>Spiralia</taxon>
        <taxon>Gnathifera</taxon>
        <taxon>Rotifera</taxon>
        <taxon>Eurotatoria</taxon>
        <taxon>Bdelloidea</taxon>
        <taxon>Philodinida</taxon>
        <taxon>Philodinidae</taxon>
        <taxon>Rotaria</taxon>
    </lineage>
</organism>
<reference evidence="2" key="1">
    <citation type="submission" date="2021-02" db="EMBL/GenBank/DDBJ databases">
        <authorList>
            <person name="Nowell W R."/>
        </authorList>
    </citation>
    <scope>NUCLEOTIDE SEQUENCE</scope>
</reference>
<proteinExistence type="predicted"/>
<evidence type="ECO:0000256" key="1">
    <source>
        <dbReference type="SAM" id="MobiDB-lite"/>
    </source>
</evidence>
<comment type="caution">
    <text evidence="2">The sequence shown here is derived from an EMBL/GenBank/DDBJ whole genome shotgun (WGS) entry which is preliminary data.</text>
</comment>